<name>A0ACB9B9D2_ARCLA</name>
<reference evidence="1 2" key="2">
    <citation type="journal article" date="2022" name="Mol. Ecol. Resour.">
        <title>The genomes of chicory, endive, great burdock and yacon provide insights into Asteraceae paleo-polyploidization history and plant inulin production.</title>
        <authorList>
            <person name="Fan W."/>
            <person name="Wang S."/>
            <person name="Wang H."/>
            <person name="Wang A."/>
            <person name="Jiang F."/>
            <person name="Liu H."/>
            <person name="Zhao H."/>
            <person name="Xu D."/>
            <person name="Zhang Y."/>
        </authorList>
    </citation>
    <scope>NUCLEOTIDE SEQUENCE [LARGE SCALE GENOMIC DNA]</scope>
    <source>
        <strain evidence="2">cv. Niubang</strain>
    </source>
</reference>
<gene>
    <name evidence="1" type="ORF">L6452_20005</name>
</gene>
<sequence>MAFAIGLLVLVHIFIVLLHFRIIIVSDEPQVPCYFIFGDSLVDSGNNNQLLTKWKANYPPYGIDFPEGATGRFSNGRTSADIIGGFLGFDKFIPSYASATDEQISKGINYASGGAGIREETGSHMGDRISLDRQLLHHNSAISRLMLLQEDITFLEECIYLVNIGSNDYINNYLLPDNYNTSHKYTADQYAEVLIQQYSQQLETLYDLGGRKVAVFGLTQIGCTPLEVNKFGSNGKPCVESVNDAINFFNDRIKPLVDELNDDNSDARFTFINVTSILYPQGDLSLRTNPCCELVDDWACIPNSVPCSIRSLSTFFDALHPTELSNVGIATRSYNKLLPTDAYPYDIHSLARL</sequence>
<accession>A0ACB9B9D2</accession>
<protein>
    <submittedName>
        <fullName evidence="1">Uncharacterized protein</fullName>
    </submittedName>
</protein>
<evidence type="ECO:0000313" key="1">
    <source>
        <dbReference type="EMBL" id="KAI3719114.1"/>
    </source>
</evidence>
<dbReference type="Proteomes" id="UP001055879">
    <property type="component" value="Linkage Group LG06"/>
</dbReference>
<comment type="caution">
    <text evidence="1">The sequence shown here is derived from an EMBL/GenBank/DDBJ whole genome shotgun (WGS) entry which is preliminary data.</text>
</comment>
<dbReference type="EMBL" id="CM042052">
    <property type="protein sequence ID" value="KAI3719114.1"/>
    <property type="molecule type" value="Genomic_DNA"/>
</dbReference>
<proteinExistence type="predicted"/>
<organism evidence="1 2">
    <name type="scientific">Arctium lappa</name>
    <name type="common">Greater burdock</name>
    <name type="synonym">Lappa major</name>
    <dbReference type="NCBI Taxonomy" id="4217"/>
    <lineage>
        <taxon>Eukaryota</taxon>
        <taxon>Viridiplantae</taxon>
        <taxon>Streptophyta</taxon>
        <taxon>Embryophyta</taxon>
        <taxon>Tracheophyta</taxon>
        <taxon>Spermatophyta</taxon>
        <taxon>Magnoliopsida</taxon>
        <taxon>eudicotyledons</taxon>
        <taxon>Gunneridae</taxon>
        <taxon>Pentapetalae</taxon>
        <taxon>asterids</taxon>
        <taxon>campanulids</taxon>
        <taxon>Asterales</taxon>
        <taxon>Asteraceae</taxon>
        <taxon>Carduoideae</taxon>
        <taxon>Cardueae</taxon>
        <taxon>Arctiinae</taxon>
        <taxon>Arctium</taxon>
    </lineage>
</organism>
<reference evidence="2" key="1">
    <citation type="journal article" date="2022" name="Mol. Ecol. Resour.">
        <title>The genomes of chicory, endive, great burdock and yacon provide insights into Asteraceae palaeo-polyploidization history and plant inulin production.</title>
        <authorList>
            <person name="Fan W."/>
            <person name="Wang S."/>
            <person name="Wang H."/>
            <person name="Wang A."/>
            <person name="Jiang F."/>
            <person name="Liu H."/>
            <person name="Zhao H."/>
            <person name="Xu D."/>
            <person name="Zhang Y."/>
        </authorList>
    </citation>
    <scope>NUCLEOTIDE SEQUENCE [LARGE SCALE GENOMIC DNA]</scope>
    <source>
        <strain evidence="2">cv. Niubang</strain>
    </source>
</reference>
<keyword evidence="2" id="KW-1185">Reference proteome</keyword>
<evidence type="ECO:0000313" key="2">
    <source>
        <dbReference type="Proteomes" id="UP001055879"/>
    </source>
</evidence>